<dbReference type="InterPro" id="IPR009075">
    <property type="entry name" value="AcylCo_DH/oxidase_C"/>
</dbReference>
<dbReference type="InterPro" id="IPR036250">
    <property type="entry name" value="AcylCo_DH-like_C"/>
</dbReference>
<dbReference type="PANTHER" id="PTHR43884:SF20">
    <property type="entry name" value="ACYL-COA DEHYDROGENASE FADE28"/>
    <property type="match status" value="1"/>
</dbReference>
<comment type="caution">
    <text evidence="7">The sequence shown here is derived from an EMBL/GenBank/DDBJ whole genome shotgun (WGS) entry which is preliminary data.</text>
</comment>
<evidence type="ECO:0000313" key="7">
    <source>
        <dbReference type="EMBL" id="MEE4023329.1"/>
    </source>
</evidence>
<dbReference type="Gene3D" id="1.20.140.10">
    <property type="entry name" value="Butyryl-CoA Dehydrogenase, subunit A, domain 3"/>
    <property type="match status" value="1"/>
</dbReference>
<feature type="domain" description="Acyl-CoA dehydrogenase/oxidase C-terminal" evidence="6">
    <location>
        <begin position="217"/>
        <end position="344"/>
    </location>
</feature>
<dbReference type="Proteomes" id="UP001335729">
    <property type="component" value="Unassembled WGS sequence"/>
</dbReference>
<organism evidence="7 8">
    <name type="scientific">Gordonia prachuapensis</name>
    <dbReference type="NCBI Taxonomy" id="3115651"/>
    <lineage>
        <taxon>Bacteria</taxon>
        <taxon>Bacillati</taxon>
        <taxon>Actinomycetota</taxon>
        <taxon>Actinomycetes</taxon>
        <taxon>Mycobacteriales</taxon>
        <taxon>Gordoniaceae</taxon>
        <taxon>Gordonia</taxon>
    </lineage>
</organism>
<protein>
    <submittedName>
        <fullName evidence="7">Acyl-CoA dehydrogenase family protein</fullName>
        <ecNumber evidence="7">1.-.-.-</ecNumber>
    </submittedName>
</protein>
<comment type="cofactor">
    <cofactor evidence="1">
        <name>FAD</name>
        <dbReference type="ChEBI" id="CHEBI:57692"/>
    </cofactor>
</comment>
<dbReference type="RefSeq" id="WP_330504620.1">
    <property type="nucleotide sequence ID" value="NZ_JAZDUE010000007.1"/>
</dbReference>
<comment type="similarity">
    <text evidence="2">Belongs to the acyl-CoA dehydrogenase family.</text>
</comment>
<proteinExistence type="inferred from homology"/>
<evidence type="ECO:0000256" key="2">
    <source>
        <dbReference type="ARBA" id="ARBA00009347"/>
    </source>
</evidence>
<reference evidence="7 8" key="1">
    <citation type="submission" date="2024-01" db="EMBL/GenBank/DDBJ databases">
        <title>Draft genome sequence of Gordonia sp. PKS22-38.</title>
        <authorList>
            <person name="Suphannarot A."/>
            <person name="Mingma R."/>
        </authorList>
    </citation>
    <scope>NUCLEOTIDE SEQUENCE [LARGE SCALE GENOMIC DNA]</scope>
    <source>
        <strain evidence="7 8">PKS22-38</strain>
    </source>
</reference>
<evidence type="ECO:0000256" key="1">
    <source>
        <dbReference type="ARBA" id="ARBA00001974"/>
    </source>
</evidence>
<evidence type="ECO:0000259" key="6">
    <source>
        <dbReference type="Pfam" id="PF00441"/>
    </source>
</evidence>
<dbReference type="Pfam" id="PF00441">
    <property type="entry name" value="Acyl-CoA_dh_1"/>
    <property type="match status" value="1"/>
</dbReference>
<dbReference type="InterPro" id="IPR009100">
    <property type="entry name" value="AcylCoA_DH/oxidase_NM_dom_sf"/>
</dbReference>
<gene>
    <name evidence="7" type="ORF">V1Y59_09600</name>
</gene>
<dbReference type="PANTHER" id="PTHR43884">
    <property type="entry name" value="ACYL-COA DEHYDROGENASE"/>
    <property type="match status" value="1"/>
</dbReference>
<evidence type="ECO:0000256" key="5">
    <source>
        <dbReference type="ARBA" id="ARBA00023002"/>
    </source>
</evidence>
<keyword evidence="5 7" id="KW-0560">Oxidoreductase</keyword>
<evidence type="ECO:0000256" key="4">
    <source>
        <dbReference type="ARBA" id="ARBA00022827"/>
    </source>
</evidence>
<evidence type="ECO:0000313" key="8">
    <source>
        <dbReference type="Proteomes" id="UP001335729"/>
    </source>
</evidence>
<dbReference type="EC" id="1.-.-.-" evidence="7"/>
<dbReference type="GO" id="GO:0016491">
    <property type="term" value="F:oxidoreductase activity"/>
    <property type="evidence" value="ECO:0007669"/>
    <property type="project" value="UniProtKB-KW"/>
</dbReference>
<accession>A0ABU7MU58</accession>
<dbReference type="SUPFAM" id="SSF47203">
    <property type="entry name" value="Acyl-CoA dehydrogenase C-terminal domain-like"/>
    <property type="match status" value="1"/>
</dbReference>
<sequence length="352" mass="37391">MDFALSTEQLDLAEAERAWLHKHDPILERRESIDESPARLTAAMRKHVAESGLAGLLTSAVGATHVDLLVLAETHGWAGSALPLAEMAIAARLLEDIGHSSAEDAAESTEIVVPVPPAPDLHVRVDGDTLRVVGRSAPITGLMDADRIVVVSQTDDGAEVAAVIRVEAIEVTVLDTLDLLRSWAVADIDVTLESGDWATLSTGSAAALSDQLATFRAVDALGCADRLFTMAIDYAGQRSQFGQPIGSFQAVKHHLANMALWVEASRSTLWRAALALDGDDPGERAAAVAAAVAYACKSSGDTGQLALQIHGGIGFTWEHDVHLLIRRIKVDELLDGTVADHRRRVVDLHAAG</sequence>
<keyword evidence="4" id="KW-0274">FAD</keyword>
<dbReference type="SUPFAM" id="SSF56645">
    <property type="entry name" value="Acyl-CoA dehydrogenase NM domain-like"/>
    <property type="match status" value="1"/>
</dbReference>
<dbReference type="EMBL" id="JAZDUE010000007">
    <property type="protein sequence ID" value="MEE4023329.1"/>
    <property type="molecule type" value="Genomic_DNA"/>
</dbReference>
<name>A0ABU7MU58_9ACTN</name>
<keyword evidence="8" id="KW-1185">Reference proteome</keyword>
<dbReference type="Gene3D" id="1.10.540.10">
    <property type="entry name" value="Acyl-CoA dehydrogenase/oxidase, N-terminal domain"/>
    <property type="match status" value="1"/>
</dbReference>
<keyword evidence="3" id="KW-0285">Flavoprotein</keyword>
<dbReference type="InterPro" id="IPR037069">
    <property type="entry name" value="AcylCoA_DH/ox_N_sf"/>
</dbReference>
<evidence type="ECO:0000256" key="3">
    <source>
        <dbReference type="ARBA" id="ARBA00022630"/>
    </source>
</evidence>